<evidence type="ECO:0000313" key="2">
    <source>
        <dbReference type="Proteomes" id="UP000254877"/>
    </source>
</evidence>
<organism evidence="1 2">
    <name type="scientific">Escherichia coli</name>
    <dbReference type="NCBI Taxonomy" id="562"/>
    <lineage>
        <taxon>Bacteria</taxon>
        <taxon>Pseudomonadati</taxon>
        <taxon>Pseudomonadota</taxon>
        <taxon>Gammaproteobacteria</taxon>
        <taxon>Enterobacterales</taxon>
        <taxon>Enterobacteriaceae</taxon>
        <taxon>Escherichia</taxon>
    </lineage>
</organism>
<dbReference type="Proteomes" id="UP000254877">
    <property type="component" value="Unassembled WGS sequence"/>
</dbReference>
<reference evidence="1 2" key="1">
    <citation type="submission" date="2018-06" db="EMBL/GenBank/DDBJ databases">
        <authorList>
            <consortium name="Pathogen Informatics"/>
            <person name="Doyle S."/>
        </authorList>
    </citation>
    <scope>NUCLEOTIDE SEQUENCE [LARGE SCALE GENOMIC DNA]</scope>
    <source>
        <strain evidence="1 2">NCTC7928</strain>
    </source>
</reference>
<dbReference type="GO" id="GO:0016020">
    <property type="term" value="C:membrane"/>
    <property type="evidence" value="ECO:0007669"/>
    <property type="project" value="InterPro"/>
</dbReference>
<dbReference type="Pfam" id="PF00873">
    <property type="entry name" value="ACR_tran"/>
    <property type="match status" value="1"/>
</dbReference>
<sequence>MEPFFPSGLKIVYPYDTTPFVKISIHEVVKTLVEAIILVFLVMYLFPAELPRDVDSDHCRTGGIAGDLCRPCRLWLLDKHANNVRDGARHRPVGG</sequence>
<proteinExistence type="predicted"/>
<dbReference type="Gene3D" id="1.20.1640.10">
    <property type="entry name" value="Multidrug efflux transporter AcrB transmembrane domain"/>
    <property type="match status" value="1"/>
</dbReference>
<dbReference type="SUPFAM" id="SSF82866">
    <property type="entry name" value="Multidrug efflux transporter AcrB transmembrane domain"/>
    <property type="match status" value="1"/>
</dbReference>
<name>A0A376LJ54_ECOLX</name>
<dbReference type="EMBL" id="UGAB01000002">
    <property type="protein sequence ID" value="STF44308.1"/>
    <property type="molecule type" value="Genomic_DNA"/>
</dbReference>
<gene>
    <name evidence="1" type="primary">acrB_9</name>
    <name evidence="1" type="ORF">NCTC7928_05034</name>
</gene>
<dbReference type="GO" id="GO:0022857">
    <property type="term" value="F:transmembrane transporter activity"/>
    <property type="evidence" value="ECO:0007669"/>
    <property type="project" value="InterPro"/>
</dbReference>
<dbReference type="AlphaFoldDB" id="A0A376LJ54"/>
<dbReference type="Gene3D" id="3.30.70.1320">
    <property type="entry name" value="Multidrug efflux transporter AcrB pore domain like"/>
    <property type="match status" value="1"/>
</dbReference>
<dbReference type="InterPro" id="IPR001036">
    <property type="entry name" value="Acrflvin-R"/>
</dbReference>
<evidence type="ECO:0000313" key="1">
    <source>
        <dbReference type="EMBL" id="STF44308.1"/>
    </source>
</evidence>
<accession>A0A376LJ54</accession>
<protein>
    <submittedName>
        <fullName evidence="1">Acriflavin resistance protein B</fullName>
    </submittedName>
</protein>